<evidence type="ECO:0000256" key="1">
    <source>
        <dbReference type="ARBA" id="ARBA00004496"/>
    </source>
</evidence>
<keyword evidence="6 13" id="KW-0863">Zinc-finger</keyword>
<dbReference type="UniPathway" id="UPA00655">
    <property type="reaction ID" value="UER00711"/>
</dbReference>
<evidence type="ECO:0000256" key="5">
    <source>
        <dbReference type="ARBA" id="ARBA00022741"/>
    </source>
</evidence>
<keyword evidence="3 13" id="KW-0808">Transferase</keyword>
<keyword evidence="10 13" id="KW-0443">Lipid metabolism</keyword>
<dbReference type="InterPro" id="IPR041010">
    <property type="entry name" value="Znf-ACC"/>
</dbReference>
<evidence type="ECO:0000313" key="15">
    <source>
        <dbReference type="EMBL" id="PZQ48624.1"/>
    </source>
</evidence>
<dbReference type="NCBIfam" id="TIGR00515">
    <property type="entry name" value="accD"/>
    <property type="match status" value="1"/>
</dbReference>
<dbReference type="PROSITE" id="PS50980">
    <property type="entry name" value="COA_CT_NTER"/>
    <property type="match status" value="1"/>
</dbReference>
<dbReference type="GO" id="GO:2001295">
    <property type="term" value="P:malonyl-CoA biosynthetic process"/>
    <property type="evidence" value="ECO:0007669"/>
    <property type="project" value="UniProtKB-UniRule"/>
</dbReference>
<comment type="pathway">
    <text evidence="13">Lipid metabolism; malonyl-CoA biosynthesis; malonyl-CoA from acetyl-CoA: step 1/1.</text>
</comment>
<evidence type="ECO:0000256" key="11">
    <source>
        <dbReference type="ARBA" id="ARBA00023160"/>
    </source>
</evidence>
<comment type="cofactor">
    <cofactor evidence="13">
        <name>Zn(2+)</name>
        <dbReference type="ChEBI" id="CHEBI:29105"/>
    </cofactor>
    <text evidence="13">Binds 1 zinc ion per subunit.</text>
</comment>
<dbReference type="Proteomes" id="UP000249417">
    <property type="component" value="Unassembled WGS sequence"/>
</dbReference>
<proteinExistence type="inferred from homology"/>
<evidence type="ECO:0000259" key="14">
    <source>
        <dbReference type="PROSITE" id="PS50980"/>
    </source>
</evidence>
<keyword evidence="7 13" id="KW-0276">Fatty acid metabolism</keyword>
<evidence type="ECO:0000256" key="4">
    <source>
        <dbReference type="ARBA" id="ARBA00022723"/>
    </source>
</evidence>
<dbReference type="PANTHER" id="PTHR42995:SF5">
    <property type="entry name" value="ACETYL-COENZYME A CARBOXYLASE CARBOXYL TRANSFERASE SUBUNIT BETA, CHLOROPLASTIC"/>
    <property type="match status" value="1"/>
</dbReference>
<dbReference type="HAMAP" id="MF_01395">
    <property type="entry name" value="AcetylCoA_CT_beta"/>
    <property type="match status" value="1"/>
</dbReference>
<feature type="domain" description="CoA carboxyltransferase N-terminal" evidence="14">
    <location>
        <begin position="26"/>
        <end position="295"/>
    </location>
</feature>
<keyword evidence="4 13" id="KW-0479">Metal-binding</keyword>
<feature type="zinc finger region" description="C4-type" evidence="13">
    <location>
        <begin position="30"/>
        <end position="52"/>
    </location>
</feature>
<dbReference type="Pfam" id="PF01039">
    <property type="entry name" value="Carboxyl_trans"/>
    <property type="match status" value="1"/>
</dbReference>
<evidence type="ECO:0000256" key="2">
    <source>
        <dbReference type="ARBA" id="ARBA00022516"/>
    </source>
</evidence>
<dbReference type="InterPro" id="IPR000438">
    <property type="entry name" value="Acetyl_CoA_COase_Trfase_b_su"/>
</dbReference>
<keyword evidence="5 13" id="KW-0547">Nucleotide-binding</keyword>
<dbReference type="InterPro" id="IPR029045">
    <property type="entry name" value="ClpP/crotonase-like_dom_sf"/>
</dbReference>
<accession>A0A2W5N6A7</accession>
<dbReference type="PANTHER" id="PTHR42995">
    <property type="entry name" value="ACETYL-COENZYME A CARBOXYLASE CARBOXYL TRANSFERASE SUBUNIT BETA, CHLOROPLASTIC"/>
    <property type="match status" value="1"/>
</dbReference>
<dbReference type="Pfam" id="PF17848">
    <property type="entry name" value="Zn_ribbon_ACC"/>
    <property type="match status" value="1"/>
</dbReference>
<evidence type="ECO:0000256" key="9">
    <source>
        <dbReference type="ARBA" id="ARBA00022840"/>
    </source>
</evidence>
<keyword evidence="11 13" id="KW-0275">Fatty acid biosynthesis</keyword>
<dbReference type="EMBL" id="QFQB01000004">
    <property type="protein sequence ID" value="PZQ48624.1"/>
    <property type="molecule type" value="Genomic_DNA"/>
</dbReference>
<dbReference type="PRINTS" id="PR01070">
    <property type="entry name" value="ACCCTRFRASEB"/>
</dbReference>
<comment type="function">
    <text evidence="12 13">Component of the acetyl coenzyme A carboxylase (ACC) complex. Biotin carboxylase (BC) catalyzes the carboxylation of biotin on its carrier protein (BCCP) and then the CO(2) group is transferred by the transcarboxylase to acetyl-CoA to form malonyl-CoA.</text>
</comment>
<dbReference type="GO" id="GO:0003989">
    <property type="term" value="F:acetyl-CoA carboxylase activity"/>
    <property type="evidence" value="ECO:0007669"/>
    <property type="project" value="InterPro"/>
</dbReference>
<evidence type="ECO:0000256" key="6">
    <source>
        <dbReference type="ARBA" id="ARBA00022771"/>
    </source>
</evidence>
<evidence type="ECO:0000256" key="3">
    <source>
        <dbReference type="ARBA" id="ARBA00022679"/>
    </source>
</evidence>
<keyword evidence="13" id="KW-0963">Cytoplasm</keyword>
<dbReference type="AlphaFoldDB" id="A0A2W5N6A7"/>
<dbReference type="Gene3D" id="3.90.226.10">
    <property type="entry name" value="2-enoyl-CoA Hydratase, Chain A, domain 1"/>
    <property type="match status" value="1"/>
</dbReference>
<keyword evidence="9 13" id="KW-0067">ATP-binding</keyword>
<feature type="binding site" evidence="13">
    <location>
        <position position="33"/>
    </location>
    <ligand>
        <name>Zn(2+)</name>
        <dbReference type="ChEBI" id="CHEBI:29105"/>
    </ligand>
</feature>
<sequence length="342" mass="36905">MNWLTNFIRPRIRSIIAEQKDVPDNLWQKCESCDGMLFHKELKANLNVCYHCGHHLAIDVKERLELMFDGGAFQRIPTPRVPHDPLKFKDSKKYVDRLSASQKKTKESDAIILASGTIGGNKAVIAAFDFAFMGGSMGTAVGEGIVKAAETAVKENAALIVIPSSGGARMQEGAFSLMQMPRTIIAVDMVKEEGLPYLVLLTNPTTGGVSASFAMVGDIHLAEPGAMIGFAGRRVIEETVRETLPKEFQTAEYLLERGMVDMVVKRAELKETIGRLLDLLMIRNVGTGDTKGKSNLKLLGGGGKLAAKQNKQVAAGTVAILKKKAANAGQGTPKPAKKSASR</sequence>
<name>A0A2W5N6A7_9BACT</name>
<evidence type="ECO:0000313" key="16">
    <source>
        <dbReference type="Proteomes" id="UP000249417"/>
    </source>
</evidence>
<evidence type="ECO:0000256" key="7">
    <source>
        <dbReference type="ARBA" id="ARBA00022832"/>
    </source>
</evidence>
<organism evidence="15 16">
    <name type="scientific">Micavibrio aeruginosavorus</name>
    <dbReference type="NCBI Taxonomy" id="349221"/>
    <lineage>
        <taxon>Bacteria</taxon>
        <taxon>Pseudomonadati</taxon>
        <taxon>Bdellovibrionota</taxon>
        <taxon>Bdellovibrionia</taxon>
        <taxon>Bdellovibrionales</taxon>
        <taxon>Pseudobdellovibrionaceae</taxon>
        <taxon>Micavibrio</taxon>
    </lineage>
</organism>
<dbReference type="GO" id="GO:0006633">
    <property type="term" value="P:fatty acid biosynthetic process"/>
    <property type="evidence" value="ECO:0007669"/>
    <property type="project" value="UniProtKB-KW"/>
</dbReference>
<dbReference type="EC" id="2.1.3.15" evidence="13"/>
<comment type="similarity">
    <text evidence="13">Belongs to the AccD/PCCB family.</text>
</comment>
<dbReference type="InterPro" id="IPR011762">
    <property type="entry name" value="COA_CT_N"/>
</dbReference>
<comment type="catalytic activity">
    <reaction evidence="13">
        <text>N(6)-carboxybiotinyl-L-lysyl-[protein] + acetyl-CoA = N(6)-biotinyl-L-lysyl-[protein] + malonyl-CoA</text>
        <dbReference type="Rhea" id="RHEA:54728"/>
        <dbReference type="Rhea" id="RHEA-COMP:10505"/>
        <dbReference type="Rhea" id="RHEA-COMP:10506"/>
        <dbReference type="ChEBI" id="CHEBI:57288"/>
        <dbReference type="ChEBI" id="CHEBI:57384"/>
        <dbReference type="ChEBI" id="CHEBI:83144"/>
        <dbReference type="ChEBI" id="CHEBI:83145"/>
        <dbReference type="EC" id="2.1.3.15"/>
    </reaction>
</comment>
<dbReference type="SUPFAM" id="SSF52096">
    <property type="entry name" value="ClpP/crotonase"/>
    <property type="match status" value="1"/>
</dbReference>
<protein>
    <recommendedName>
        <fullName evidence="13">Acetyl-coenzyme A carboxylase carboxyl transferase subunit beta</fullName>
        <shortName evidence="13">ACCase subunit beta</shortName>
        <shortName evidence="13">Acetyl-CoA carboxylase carboxyltransferase subunit beta</shortName>
        <ecNumber evidence="13">2.1.3.15</ecNumber>
    </recommendedName>
</protein>
<gene>
    <name evidence="13" type="primary">accD</name>
    <name evidence="15" type="ORF">DI551_01245</name>
</gene>
<evidence type="ECO:0000256" key="10">
    <source>
        <dbReference type="ARBA" id="ARBA00023098"/>
    </source>
</evidence>
<dbReference type="GO" id="GO:0009329">
    <property type="term" value="C:acetate CoA-transferase complex"/>
    <property type="evidence" value="ECO:0007669"/>
    <property type="project" value="TreeGrafter"/>
</dbReference>
<comment type="subcellular location">
    <subcellularLocation>
        <location evidence="1 13">Cytoplasm</location>
    </subcellularLocation>
</comment>
<evidence type="ECO:0000256" key="12">
    <source>
        <dbReference type="ARBA" id="ARBA00025280"/>
    </source>
</evidence>
<keyword evidence="2 13" id="KW-0444">Lipid biosynthesis</keyword>
<evidence type="ECO:0000256" key="8">
    <source>
        <dbReference type="ARBA" id="ARBA00022833"/>
    </source>
</evidence>
<dbReference type="GO" id="GO:0008270">
    <property type="term" value="F:zinc ion binding"/>
    <property type="evidence" value="ECO:0007669"/>
    <property type="project" value="UniProtKB-UniRule"/>
</dbReference>
<comment type="subunit">
    <text evidence="13">Acetyl-CoA carboxylase is a heterohexamer composed of biotin carboxyl carrier protein (AccB), biotin carboxylase (AccC) and two subunits each of ACCase subunit alpha (AccA) and ACCase subunit beta (AccD).</text>
</comment>
<feature type="binding site" evidence="13">
    <location>
        <position position="52"/>
    </location>
    <ligand>
        <name>Zn(2+)</name>
        <dbReference type="ChEBI" id="CHEBI:29105"/>
    </ligand>
</feature>
<evidence type="ECO:0000256" key="13">
    <source>
        <dbReference type="HAMAP-Rule" id="MF_01395"/>
    </source>
</evidence>
<dbReference type="GO" id="GO:0016743">
    <property type="term" value="F:carboxyl- or carbamoyltransferase activity"/>
    <property type="evidence" value="ECO:0007669"/>
    <property type="project" value="UniProtKB-UniRule"/>
</dbReference>
<dbReference type="InterPro" id="IPR034733">
    <property type="entry name" value="AcCoA_carboxyl_beta"/>
</dbReference>
<feature type="binding site" evidence="13">
    <location>
        <position position="30"/>
    </location>
    <ligand>
        <name>Zn(2+)</name>
        <dbReference type="ChEBI" id="CHEBI:29105"/>
    </ligand>
</feature>
<keyword evidence="8 13" id="KW-0862">Zinc</keyword>
<comment type="caution">
    <text evidence="15">The sequence shown here is derived from an EMBL/GenBank/DDBJ whole genome shotgun (WGS) entry which is preliminary data.</text>
</comment>
<reference evidence="15 16" key="1">
    <citation type="submission" date="2017-08" db="EMBL/GenBank/DDBJ databases">
        <title>Infants hospitalized years apart are colonized by the same room-sourced microbial strains.</title>
        <authorList>
            <person name="Brooks B."/>
            <person name="Olm M.R."/>
            <person name="Firek B.A."/>
            <person name="Baker R."/>
            <person name="Thomas B.C."/>
            <person name="Morowitz M.J."/>
            <person name="Banfield J.F."/>
        </authorList>
    </citation>
    <scope>NUCLEOTIDE SEQUENCE [LARGE SCALE GENOMIC DNA]</scope>
    <source>
        <strain evidence="15">S2_005_002_R2_29</strain>
    </source>
</reference>
<feature type="binding site" evidence="13">
    <location>
        <position position="49"/>
    </location>
    <ligand>
        <name>Zn(2+)</name>
        <dbReference type="ChEBI" id="CHEBI:29105"/>
    </ligand>
</feature>
<dbReference type="GO" id="GO:0005524">
    <property type="term" value="F:ATP binding"/>
    <property type="evidence" value="ECO:0007669"/>
    <property type="project" value="UniProtKB-KW"/>
</dbReference>